<organism evidence="1 2">
    <name type="scientific">Dendrothele bispora (strain CBS 962.96)</name>
    <dbReference type="NCBI Taxonomy" id="1314807"/>
    <lineage>
        <taxon>Eukaryota</taxon>
        <taxon>Fungi</taxon>
        <taxon>Dikarya</taxon>
        <taxon>Basidiomycota</taxon>
        <taxon>Agaricomycotina</taxon>
        <taxon>Agaricomycetes</taxon>
        <taxon>Agaricomycetidae</taxon>
        <taxon>Agaricales</taxon>
        <taxon>Agaricales incertae sedis</taxon>
        <taxon>Dendrothele</taxon>
    </lineage>
</organism>
<protein>
    <submittedName>
        <fullName evidence="1">Uncharacterized protein</fullName>
    </submittedName>
</protein>
<name>A0A4V4HHR9_DENBC</name>
<keyword evidence="2" id="KW-1185">Reference proteome</keyword>
<reference evidence="1 2" key="1">
    <citation type="journal article" date="2019" name="Nat. Ecol. Evol.">
        <title>Megaphylogeny resolves global patterns of mushroom evolution.</title>
        <authorList>
            <person name="Varga T."/>
            <person name="Krizsan K."/>
            <person name="Foldi C."/>
            <person name="Dima B."/>
            <person name="Sanchez-Garcia M."/>
            <person name="Sanchez-Ramirez S."/>
            <person name="Szollosi G.J."/>
            <person name="Szarkandi J.G."/>
            <person name="Papp V."/>
            <person name="Albert L."/>
            <person name="Andreopoulos W."/>
            <person name="Angelini C."/>
            <person name="Antonin V."/>
            <person name="Barry K.W."/>
            <person name="Bougher N.L."/>
            <person name="Buchanan P."/>
            <person name="Buyck B."/>
            <person name="Bense V."/>
            <person name="Catcheside P."/>
            <person name="Chovatia M."/>
            <person name="Cooper J."/>
            <person name="Damon W."/>
            <person name="Desjardin D."/>
            <person name="Finy P."/>
            <person name="Geml J."/>
            <person name="Haridas S."/>
            <person name="Hughes K."/>
            <person name="Justo A."/>
            <person name="Karasinski D."/>
            <person name="Kautmanova I."/>
            <person name="Kiss B."/>
            <person name="Kocsube S."/>
            <person name="Kotiranta H."/>
            <person name="LaButti K.M."/>
            <person name="Lechner B.E."/>
            <person name="Liimatainen K."/>
            <person name="Lipzen A."/>
            <person name="Lukacs Z."/>
            <person name="Mihaltcheva S."/>
            <person name="Morgado L.N."/>
            <person name="Niskanen T."/>
            <person name="Noordeloos M.E."/>
            <person name="Ohm R.A."/>
            <person name="Ortiz-Santana B."/>
            <person name="Ovrebo C."/>
            <person name="Racz N."/>
            <person name="Riley R."/>
            <person name="Savchenko A."/>
            <person name="Shiryaev A."/>
            <person name="Soop K."/>
            <person name="Spirin V."/>
            <person name="Szebenyi C."/>
            <person name="Tomsovsky M."/>
            <person name="Tulloss R.E."/>
            <person name="Uehling J."/>
            <person name="Grigoriev I.V."/>
            <person name="Vagvolgyi C."/>
            <person name="Papp T."/>
            <person name="Martin F.M."/>
            <person name="Miettinen O."/>
            <person name="Hibbett D.S."/>
            <person name="Nagy L.G."/>
        </authorList>
    </citation>
    <scope>NUCLEOTIDE SEQUENCE [LARGE SCALE GENOMIC DNA]</scope>
    <source>
        <strain evidence="1 2">CBS 962.96</strain>
    </source>
</reference>
<sequence length="64" mass="7544">MELLYPNCTKTTNSRQVWFIGMERSSLEEIGNYWKLLGHHEKRKIVGNSFQATDIIGNLRKNLY</sequence>
<accession>A0A4V4HHR9</accession>
<proteinExistence type="predicted"/>
<dbReference type="Proteomes" id="UP000297245">
    <property type="component" value="Unassembled WGS sequence"/>
</dbReference>
<evidence type="ECO:0000313" key="1">
    <source>
        <dbReference type="EMBL" id="THV03746.1"/>
    </source>
</evidence>
<evidence type="ECO:0000313" key="2">
    <source>
        <dbReference type="Proteomes" id="UP000297245"/>
    </source>
</evidence>
<dbReference type="EMBL" id="ML179063">
    <property type="protein sequence ID" value="THV03746.1"/>
    <property type="molecule type" value="Genomic_DNA"/>
</dbReference>
<dbReference type="AlphaFoldDB" id="A0A4V4HHR9"/>
<gene>
    <name evidence="1" type="ORF">K435DRAFT_247790</name>
</gene>